<dbReference type="AlphaFoldDB" id="A0A8S3ZHI1"/>
<dbReference type="GO" id="GO:0032259">
    <property type="term" value="P:methylation"/>
    <property type="evidence" value="ECO:0007669"/>
    <property type="project" value="UniProtKB-KW"/>
</dbReference>
<dbReference type="Gene3D" id="3.40.50.150">
    <property type="entry name" value="Vaccinia Virus protein VP39"/>
    <property type="match status" value="1"/>
</dbReference>
<sequence>MSSTVRQFEFHDTAAQQSLTVKIPEVTEANYGLYIWPCAPVLAQYVWLNRNTITGKHIIEIGAGTSLPGIVAAKCGAAVTLSDRSTFDNCLSVCRQSAHLNGLTDVSVIGLTWGQVTPALVSLPKVNIILASDCFYDTKDFENVIMTFSYLLHKNPEAEVWCCYQERSSERTVEYLMDKWQLCGQMVEIPSLETMTSSYSDHLRHVIQLFIIKLQTDKTV</sequence>
<dbReference type="GO" id="GO:0005634">
    <property type="term" value="C:nucleus"/>
    <property type="evidence" value="ECO:0007669"/>
    <property type="project" value="TreeGrafter"/>
</dbReference>
<dbReference type="Proteomes" id="UP000678393">
    <property type="component" value="Unassembled WGS sequence"/>
</dbReference>
<dbReference type="PANTHER" id="PTHR14614:SF164">
    <property type="entry name" value="HISTONE-ARGININE METHYLTRANSFERASE METTL23"/>
    <property type="match status" value="1"/>
</dbReference>
<dbReference type="PANTHER" id="PTHR14614">
    <property type="entry name" value="HEPATOCELLULAR CARCINOMA-ASSOCIATED ANTIGEN"/>
    <property type="match status" value="1"/>
</dbReference>
<dbReference type="GO" id="GO:0008168">
    <property type="term" value="F:methyltransferase activity"/>
    <property type="evidence" value="ECO:0007669"/>
    <property type="project" value="UniProtKB-KW"/>
</dbReference>
<comment type="caution">
    <text evidence="5">The sequence shown here is derived from an EMBL/GenBank/DDBJ whole genome shotgun (WGS) entry which is preliminary data.</text>
</comment>
<keyword evidence="2" id="KW-0808">Transferase</keyword>
<gene>
    <name evidence="5" type="ORF">CUNI_LOCUS14592</name>
</gene>
<keyword evidence="6" id="KW-1185">Reference proteome</keyword>
<keyword evidence="3" id="KW-0949">S-adenosyl-L-methionine</keyword>
<evidence type="ECO:0000313" key="6">
    <source>
        <dbReference type="Proteomes" id="UP000678393"/>
    </source>
</evidence>
<evidence type="ECO:0000313" key="5">
    <source>
        <dbReference type="EMBL" id="CAG5129034.1"/>
    </source>
</evidence>
<organism evidence="5 6">
    <name type="scientific">Candidula unifasciata</name>
    <dbReference type="NCBI Taxonomy" id="100452"/>
    <lineage>
        <taxon>Eukaryota</taxon>
        <taxon>Metazoa</taxon>
        <taxon>Spiralia</taxon>
        <taxon>Lophotrochozoa</taxon>
        <taxon>Mollusca</taxon>
        <taxon>Gastropoda</taxon>
        <taxon>Heterobranchia</taxon>
        <taxon>Euthyneura</taxon>
        <taxon>Panpulmonata</taxon>
        <taxon>Eupulmonata</taxon>
        <taxon>Stylommatophora</taxon>
        <taxon>Helicina</taxon>
        <taxon>Helicoidea</taxon>
        <taxon>Geomitridae</taxon>
        <taxon>Candidula</taxon>
    </lineage>
</organism>
<evidence type="ECO:0000256" key="4">
    <source>
        <dbReference type="ARBA" id="ARBA00043988"/>
    </source>
</evidence>
<evidence type="ECO:0000256" key="1">
    <source>
        <dbReference type="ARBA" id="ARBA00022603"/>
    </source>
</evidence>
<accession>A0A8S3ZHI1</accession>
<dbReference type="OrthoDB" id="407325at2759"/>
<evidence type="ECO:0000256" key="3">
    <source>
        <dbReference type="ARBA" id="ARBA00022691"/>
    </source>
</evidence>
<evidence type="ECO:0008006" key="7">
    <source>
        <dbReference type="Google" id="ProtNLM"/>
    </source>
</evidence>
<dbReference type="EMBL" id="CAJHNH020003334">
    <property type="protein sequence ID" value="CAG5129034.1"/>
    <property type="molecule type" value="Genomic_DNA"/>
</dbReference>
<protein>
    <recommendedName>
        <fullName evidence="7">Methyltransferase-like protein 23</fullName>
    </recommendedName>
</protein>
<keyword evidence="1" id="KW-0489">Methyltransferase</keyword>
<dbReference type="InterPro" id="IPR019410">
    <property type="entry name" value="Methyltransf_16"/>
</dbReference>
<name>A0A8S3ZHI1_9EUPU</name>
<evidence type="ECO:0000256" key="2">
    <source>
        <dbReference type="ARBA" id="ARBA00022679"/>
    </source>
</evidence>
<proteinExistence type="inferred from homology"/>
<comment type="similarity">
    <text evidence="4">Belongs to the methyltransferase superfamily. METTL23 family.</text>
</comment>
<dbReference type="GO" id="GO:0005737">
    <property type="term" value="C:cytoplasm"/>
    <property type="evidence" value="ECO:0007669"/>
    <property type="project" value="TreeGrafter"/>
</dbReference>
<dbReference type="InterPro" id="IPR029063">
    <property type="entry name" value="SAM-dependent_MTases_sf"/>
</dbReference>
<dbReference type="Pfam" id="PF10294">
    <property type="entry name" value="Methyltransf_16"/>
    <property type="match status" value="1"/>
</dbReference>
<reference evidence="5" key="1">
    <citation type="submission" date="2021-04" db="EMBL/GenBank/DDBJ databases">
        <authorList>
            <consortium name="Molecular Ecology Group"/>
        </authorList>
    </citation>
    <scope>NUCLEOTIDE SEQUENCE</scope>
</reference>
<dbReference type="SUPFAM" id="SSF53335">
    <property type="entry name" value="S-adenosyl-L-methionine-dependent methyltransferases"/>
    <property type="match status" value="1"/>
</dbReference>